<evidence type="ECO:0000256" key="1">
    <source>
        <dbReference type="SAM" id="MobiDB-lite"/>
    </source>
</evidence>
<reference evidence="2 3" key="1">
    <citation type="submission" date="2021-08" db="EMBL/GenBank/DDBJ databases">
        <title>Novel members of of the genus Stenotrophomonas from differernt environment.</title>
        <authorList>
            <person name="Deng Y."/>
        </authorList>
    </citation>
    <scope>NUCLEOTIDE SEQUENCE [LARGE SCALE GENOMIC DNA]</scope>
    <source>
        <strain evidence="2 3">CPCC 101365</strain>
    </source>
</reference>
<accession>A0ABT0SKJ9</accession>
<comment type="caution">
    <text evidence="2">The sequence shown here is derived from an EMBL/GenBank/DDBJ whole genome shotgun (WGS) entry which is preliminary data.</text>
</comment>
<feature type="region of interest" description="Disordered" evidence="1">
    <location>
        <begin position="149"/>
        <end position="169"/>
    </location>
</feature>
<evidence type="ECO:0008006" key="4">
    <source>
        <dbReference type="Google" id="ProtNLM"/>
    </source>
</evidence>
<evidence type="ECO:0000313" key="2">
    <source>
        <dbReference type="EMBL" id="MCL7715792.1"/>
    </source>
</evidence>
<evidence type="ECO:0000313" key="3">
    <source>
        <dbReference type="Proteomes" id="UP001431235"/>
    </source>
</evidence>
<keyword evidence="3" id="KW-1185">Reference proteome</keyword>
<organism evidence="2 3">
    <name type="scientific">Stenotrophomonas mori</name>
    <dbReference type="NCBI Taxonomy" id="2871096"/>
    <lineage>
        <taxon>Bacteria</taxon>
        <taxon>Pseudomonadati</taxon>
        <taxon>Pseudomonadota</taxon>
        <taxon>Gammaproteobacteria</taxon>
        <taxon>Lysobacterales</taxon>
        <taxon>Lysobacteraceae</taxon>
        <taxon>Stenotrophomonas</taxon>
    </lineage>
</organism>
<dbReference type="RefSeq" id="WP_250065273.1">
    <property type="nucleotide sequence ID" value="NZ_JAIKTS010000006.1"/>
</dbReference>
<dbReference type="Proteomes" id="UP001431235">
    <property type="component" value="Unassembled WGS sequence"/>
</dbReference>
<proteinExistence type="predicted"/>
<name>A0ABT0SKJ9_9GAMM</name>
<protein>
    <recommendedName>
        <fullName evidence="4">Carboxypeptidase regulatory-like domain-containing protein</fullName>
    </recommendedName>
</protein>
<gene>
    <name evidence="2" type="ORF">K5L01_14195</name>
</gene>
<sequence>MPMHPHLSALRCSLAGALALLSGGCVVLSQVVHDGLATTLVDDADGRPLSGVGMYAAPLRVNQAPSALPLAISDADGRIDVPGRSERTLTAPGADYGVAATLVWVCRPGYRPQRIGIRHNQRGPNVPTVHRPAQVRLVAEARVDAEQCAQWPSSTHASRPETAHAPPEP</sequence>
<dbReference type="EMBL" id="JAIKTS010000006">
    <property type="protein sequence ID" value="MCL7715792.1"/>
    <property type="molecule type" value="Genomic_DNA"/>
</dbReference>